<dbReference type="RefSeq" id="WP_090455567.1">
    <property type="nucleotide sequence ID" value="NZ_FNTC01000002.1"/>
</dbReference>
<proteinExistence type="predicted"/>
<sequence>MSDPAFSLDALYAAIEDHIRQALPSVRFVATCPDIQDRIALPAVFLEPVEFEPGPDIGTGETVLIQRFEARVIVAPELAHHQQLGAQLAAQIAVLLRAQTWGLDNVEQAQFVASRQDWTKPELDGYTVWTVEWTQQIYLGEVEWLWPVEPPGTLYLNVDGCTGTGNEDHYFQPEDLAWDTPAPNTTG</sequence>
<dbReference type="Proteomes" id="UP000198542">
    <property type="component" value="Unassembled WGS sequence"/>
</dbReference>
<evidence type="ECO:0008006" key="3">
    <source>
        <dbReference type="Google" id="ProtNLM"/>
    </source>
</evidence>
<dbReference type="EMBL" id="FNTC01000002">
    <property type="protein sequence ID" value="SEC41978.1"/>
    <property type="molecule type" value="Genomic_DNA"/>
</dbReference>
<evidence type="ECO:0000313" key="2">
    <source>
        <dbReference type="Proteomes" id="UP000198542"/>
    </source>
</evidence>
<name>A0A231GQN2_PSEJE</name>
<accession>A0A231GQN2</accession>
<evidence type="ECO:0000313" key="1">
    <source>
        <dbReference type="EMBL" id="SEC41978.1"/>
    </source>
</evidence>
<gene>
    <name evidence="1" type="ORF">SAMN04490187_4299</name>
</gene>
<organism evidence="1 2">
    <name type="scientific">Pseudomonas jessenii</name>
    <dbReference type="NCBI Taxonomy" id="77298"/>
    <lineage>
        <taxon>Bacteria</taxon>
        <taxon>Pseudomonadati</taxon>
        <taxon>Pseudomonadota</taxon>
        <taxon>Gammaproteobacteria</taxon>
        <taxon>Pseudomonadales</taxon>
        <taxon>Pseudomonadaceae</taxon>
        <taxon>Pseudomonas</taxon>
    </lineage>
</organism>
<dbReference type="AlphaFoldDB" id="A0A231GQN2"/>
<keyword evidence="2" id="KW-1185">Reference proteome</keyword>
<protein>
    <recommendedName>
        <fullName evidence="3">Phage protein</fullName>
    </recommendedName>
</protein>
<reference evidence="2" key="1">
    <citation type="submission" date="2016-10" db="EMBL/GenBank/DDBJ databases">
        <authorList>
            <person name="Varghese N."/>
            <person name="Submissions S."/>
        </authorList>
    </citation>
    <scope>NUCLEOTIDE SEQUENCE [LARGE SCALE GENOMIC DNA]</scope>
    <source>
        <strain evidence="2">BS3660</strain>
    </source>
</reference>